<comment type="caution">
    <text evidence="1">The sequence shown here is derived from an EMBL/GenBank/DDBJ whole genome shotgun (WGS) entry which is preliminary data.</text>
</comment>
<dbReference type="STRING" id="1048983.EL17_16795"/>
<dbReference type="AlphaFoldDB" id="A0A074LF34"/>
<proteinExistence type="predicted"/>
<protein>
    <recommendedName>
        <fullName evidence="3">Outer membrane protein beta-barrel domain-containing protein</fullName>
    </recommendedName>
</protein>
<evidence type="ECO:0000313" key="2">
    <source>
        <dbReference type="Proteomes" id="UP000027821"/>
    </source>
</evidence>
<reference evidence="1 2" key="1">
    <citation type="submission" date="2014-04" db="EMBL/GenBank/DDBJ databases">
        <title>Characterization and application of a salt tolerant electro-active bacterium.</title>
        <authorList>
            <person name="Yang L."/>
            <person name="Wei S."/>
            <person name="Tay Q.X.M."/>
        </authorList>
    </citation>
    <scope>NUCLEOTIDE SEQUENCE [LARGE SCALE GENOMIC DNA]</scope>
    <source>
        <strain evidence="1 2">LY1</strain>
    </source>
</reference>
<sequence>MITLQVYSQTNNWMISSEISPLSRSGNERVLNNPSGLNMEWRNRVGFKLGEQTMMGLSASYRHYSLKEVIELPIGYEYQLNNHLLGIGSFLTQYYHIAPRLHLQTTAYLQVEQGKGTYQNTSLGTGANASNGIMVGVLLPPHLIENNTFRERNFFAGLEFGGSYFITDRWIIQTNINLLQYENYRNTYVDAPQTEITRPVEQEGSGFSFLTDRTIVHFGVMVLLGKN</sequence>
<evidence type="ECO:0008006" key="3">
    <source>
        <dbReference type="Google" id="ProtNLM"/>
    </source>
</evidence>
<evidence type="ECO:0000313" key="1">
    <source>
        <dbReference type="EMBL" id="KEO72402.1"/>
    </source>
</evidence>
<keyword evidence="2" id="KW-1185">Reference proteome</keyword>
<dbReference type="EMBL" id="JMIH01000024">
    <property type="protein sequence ID" value="KEO72402.1"/>
    <property type="molecule type" value="Genomic_DNA"/>
</dbReference>
<accession>A0A074LF34</accession>
<name>A0A074LF34_9BACT</name>
<dbReference type="Proteomes" id="UP000027821">
    <property type="component" value="Unassembled WGS sequence"/>
</dbReference>
<dbReference type="eggNOG" id="ENOG50336GW">
    <property type="taxonomic scope" value="Bacteria"/>
</dbReference>
<organism evidence="1 2">
    <name type="scientific">Anditalea andensis</name>
    <dbReference type="NCBI Taxonomy" id="1048983"/>
    <lineage>
        <taxon>Bacteria</taxon>
        <taxon>Pseudomonadati</taxon>
        <taxon>Bacteroidota</taxon>
        <taxon>Cytophagia</taxon>
        <taxon>Cytophagales</taxon>
        <taxon>Cytophagaceae</taxon>
        <taxon>Anditalea</taxon>
    </lineage>
</organism>
<gene>
    <name evidence="1" type="ORF">EL17_16795</name>
</gene>